<sequence length="102" mass="11285">MGRGSTRPQQNNRLAGWKIEQNSKSVISTINLENESSNRKKCGNAQGAFLEVLMGSWPTFVRHVVEPGKPYVTSPMKTSPKKTRESSPPSLKTFDARPLVGQ</sequence>
<organism evidence="2 3">
    <name type="scientific">Nephila pilipes</name>
    <name type="common">Giant wood spider</name>
    <name type="synonym">Nephila maculata</name>
    <dbReference type="NCBI Taxonomy" id="299642"/>
    <lineage>
        <taxon>Eukaryota</taxon>
        <taxon>Metazoa</taxon>
        <taxon>Ecdysozoa</taxon>
        <taxon>Arthropoda</taxon>
        <taxon>Chelicerata</taxon>
        <taxon>Arachnida</taxon>
        <taxon>Araneae</taxon>
        <taxon>Araneomorphae</taxon>
        <taxon>Entelegynae</taxon>
        <taxon>Araneoidea</taxon>
        <taxon>Nephilidae</taxon>
        <taxon>Nephila</taxon>
    </lineage>
</organism>
<name>A0A8X6PN29_NEPPI</name>
<dbReference type="Proteomes" id="UP000887013">
    <property type="component" value="Unassembled WGS sequence"/>
</dbReference>
<comment type="caution">
    <text evidence="2">The sequence shown here is derived from an EMBL/GenBank/DDBJ whole genome shotgun (WGS) entry which is preliminary data.</text>
</comment>
<keyword evidence="3" id="KW-1185">Reference proteome</keyword>
<feature type="region of interest" description="Disordered" evidence="1">
    <location>
        <begin position="69"/>
        <end position="102"/>
    </location>
</feature>
<protein>
    <submittedName>
        <fullName evidence="2">Uncharacterized protein</fullName>
    </submittedName>
</protein>
<gene>
    <name evidence="2" type="ORF">NPIL_121701</name>
</gene>
<accession>A0A8X6PN29</accession>
<proteinExistence type="predicted"/>
<evidence type="ECO:0000313" key="2">
    <source>
        <dbReference type="EMBL" id="GFT79775.1"/>
    </source>
</evidence>
<evidence type="ECO:0000256" key="1">
    <source>
        <dbReference type="SAM" id="MobiDB-lite"/>
    </source>
</evidence>
<evidence type="ECO:0000313" key="3">
    <source>
        <dbReference type="Proteomes" id="UP000887013"/>
    </source>
</evidence>
<dbReference type="EMBL" id="BMAW01118436">
    <property type="protein sequence ID" value="GFT79775.1"/>
    <property type="molecule type" value="Genomic_DNA"/>
</dbReference>
<dbReference type="AlphaFoldDB" id="A0A8X6PN29"/>
<reference evidence="2" key="1">
    <citation type="submission" date="2020-08" db="EMBL/GenBank/DDBJ databases">
        <title>Multicomponent nature underlies the extraordinary mechanical properties of spider dragline silk.</title>
        <authorList>
            <person name="Kono N."/>
            <person name="Nakamura H."/>
            <person name="Mori M."/>
            <person name="Yoshida Y."/>
            <person name="Ohtoshi R."/>
            <person name="Malay A.D."/>
            <person name="Moran D.A.P."/>
            <person name="Tomita M."/>
            <person name="Numata K."/>
            <person name="Arakawa K."/>
        </authorList>
    </citation>
    <scope>NUCLEOTIDE SEQUENCE</scope>
</reference>